<dbReference type="AlphaFoldDB" id="A0AAV7SGD4"/>
<evidence type="ECO:0000313" key="6">
    <source>
        <dbReference type="EMBL" id="KAJ1163126.1"/>
    </source>
</evidence>
<dbReference type="Gene3D" id="1.20.1250.10">
    <property type="match status" value="1"/>
</dbReference>
<comment type="caution">
    <text evidence="6">The sequence shown here is derived from an EMBL/GenBank/DDBJ whole genome shotgun (WGS) entry which is preliminary data.</text>
</comment>
<proteinExistence type="inferred from homology"/>
<gene>
    <name evidence="6" type="ORF">NDU88_003589</name>
</gene>
<dbReference type="InterPro" id="IPR009079">
    <property type="entry name" value="4_helix_cytokine-like_core"/>
</dbReference>
<evidence type="ECO:0000256" key="2">
    <source>
        <dbReference type="ARBA" id="ARBA00007566"/>
    </source>
</evidence>
<evidence type="ECO:0000256" key="3">
    <source>
        <dbReference type="ARBA" id="ARBA00022514"/>
    </source>
</evidence>
<evidence type="ECO:0000256" key="4">
    <source>
        <dbReference type="ARBA" id="ARBA00022525"/>
    </source>
</evidence>
<dbReference type="GO" id="GO:0005125">
    <property type="term" value="F:cytokine activity"/>
    <property type="evidence" value="ECO:0007669"/>
    <property type="project" value="UniProtKB-KW"/>
</dbReference>
<dbReference type="GO" id="GO:0005615">
    <property type="term" value="C:extracellular space"/>
    <property type="evidence" value="ECO:0007669"/>
    <property type="project" value="UniProtKB-KW"/>
</dbReference>
<dbReference type="InterPro" id="IPR002069">
    <property type="entry name" value="Interferon_gamma"/>
</dbReference>
<dbReference type="EMBL" id="JANPWB010000008">
    <property type="protein sequence ID" value="KAJ1163126.1"/>
    <property type="molecule type" value="Genomic_DNA"/>
</dbReference>
<organism evidence="6 7">
    <name type="scientific">Pleurodeles waltl</name>
    <name type="common">Iberian ribbed newt</name>
    <dbReference type="NCBI Taxonomy" id="8319"/>
    <lineage>
        <taxon>Eukaryota</taxon>
        <taxon>Metazoa</taxon>
        <taxon>Chordata</taxon>
        <taxon>Craniata</taxon>
        <taxon>Vertebrata</taxon>
        <taxon>Euteleostomi</taxon>
        <taxon>Amphibia</taxon>
        <taxon>Batrachia</taxon>
        <taxon>Caudata</taxon>
        <taxon>Salamandroidea</taxon>
        <taxon>Salamandridae</taxon>
        <taxon>Pleurodelinae</taxon>
        <taxon>Pleurodeles</taxon>
    </lineage>
</organism>
<name>A0AAV7SGD4_PLEWA</name>
<evidence type="ECO:0008006" key="8">
    <source>
        <dbReference type="Google" id="ProtNLM"/>
    </source>
</evidence>
<dbReference type="PANTHER" id="PTHR11419:SF0">
    <property type="entry name" value="INTERFERON GAMMA"/>
    <property type="match status" value="1"/>
</dbReference>
<dbReference type="PANTHER" id="PTHR11419">
    <property type="entry name" value="INTERFERON GAMMA"/>
    <property type="match status" value="1"/>
</dbReference>
<accession>A0AAV7SGD4</accession>
<comment type="subcellular location">
    <subcellularLocation>
        <location evidence="1">Secreted</location>
    </subcellularLocation>
</comment>
<evidence type="ECO:0000256" key="5">
    <source>
        <dbReference type="ARBA" id="ARBA00023180"/>
    </source>
</evidence>
<comment type="similarity">
    <text evidence="2">Belongs to the type II (or gamma) interferon family.</text>
</comment>
<dbReference type="GO" id="GO:0006955">
    <property type="term" value="P:immune response"/>
    <property type="evidence" value="ECO:0007669"/>
    <property type="project" value="InterPro"/>
</dbReference>
<keyword evidence="3" id="KW-0202">Cytokine</keyword>
<keyword evidence="5" id="KW-0325">Glycoprotein</keyword>
<protein>
    <recommendedName>
        <fullName evidence="8">Interferon gamma</fullName>
    </recommendedName>
</protein>
<dbReference type="GO" id="GO:0005133">
    <property type="term" value="F:type II interferon receptor binding"/>
    <property type="evidence" value="ECO:0007669"/>
    <property type="project" value="InterPro"/>
</dbReference>
<keyword evidence="7" id="KW-1185">Reference proteome</keyword>
<dbReference type="Proteomes" id="UP001066276">
    <property type="component" value="Chromosome 4_2"/>
</dbReference>
<sequence>MFRSLKIGSVQKHIDNIREELSKASKDVLKPEDQLLKDLLDLQSLEMGDIKVQQKAAMELYSIFQEISLLNNPAPKRKRNKERRRRGSKN</sequence>
<evidence type="ECO:0000313" key="7">
    <source>
        <dbReference type="Proteomes" id="UP001066276"/>
    </source>
</evidence>
<dbReference type="SUPFAM" id="SSF47266">
    <property type="entry name" value="4-helical cytokines"/>
    <property type="match status" value="1"/>
</dbReference>
<evidence type="ECO:0000256" key="1">
    <source>
        <dbReference type="ARBA" id="ARBA00004613"/>
    </source>
</evidence>
<keyword evidence="4" id="KW-0964">Secreted</keyword>
<reference evidence="6" key="1">
    <citation type="journal article" date="2022" name="bioRxiv">
        <title>Sequencing and chromosome-scale assembly of the giantPleurodeles waltlgenome.</title>
        <authorList>
            <person name="Brown T."/>
            <person name="Elewa A."/>
            <person name="Iarovenko S."/>
            <person name="Subramanian E."/>
            <person name="Araus A.J."/>
            <person name="Petzold A."/>
            <person name="Susuki M."/>
            <person name="Suzuki K.-i.T."/>
            <person name="Hayashi T."/>
            <person name="Toyoda A."/>
            <person name="Oliveira C."/>
            <person name="Osipova E."/>
            <person name="Leigh N.D."/>
            <person name="Simon A."/>
            <person name="Yun M.H."/>
        </authorList>
    </citation>
    <scope>NUCLEOTIDE SEQUENCE</scope>
    <source>
        <strain evidence="6">20211129_DDA</strain>
        <tissue evidence="6">Liver</tissue>
    </source>
</reference>